<dbReference type="InterPro" id="IPR014772">
    <property type="entry name" value="Munc13_dom-2"/>
</dbReference>
<dbReference type="Gene3D" id="1.20.58.1100">
    <property type="match status" value="1"/>
</dbReference>
<dbReference type="Proteomes" id="UP001211907">
    <property type="component" value="Unassembled WGS sequence"/>
</dbReference>
<sequence length="451" mass="51652">LDEMHKLMDVASLTRTQTDYRKTVLLNQKSPTIQATSALDDKDKIKGAFKIEIMYAENVKPVTKSGLANPYMVVRIPEGTISLPPEESHSGLFAKMTTAAPTVPIPLTGNLCELGRTRYINETINPVWDETFATILPPVSHLDIYLYSKNLISDELCGKSVIDLSGKLSRLRQKLTDHHTHDVYIEFEPQGRGLVRMTLEGEQEDVDYWFRKSRERLKRTQNDLVRALTAKISPFLKEAIIKAIREHAATSVSKGFFGGTVEYSNYTTAGIPIDQLVNPQEADAALTPLTEYLNKNLETLCAALSSTMAHEVIKRLWDEVLANVEYVLVPPLYGQLETTRRFLNKRQLSLCGWTVSILRAFFHADGEALGLPYKVLDNRKYLDINNLMSVYFNELPRIKREYELSFVNGREKEMLLRLVRLRIEKQEEFTPVEREDGRKWIDVMLTKRRDR</sequence>
<gene>
    <name evidence="3" type="ORF">HK100_010020</name>
</gene>
<feature type="non-terminal residue" evidence="3">
    <location>
        <position position="1"/>
    </location>
</feature>
<dbReference type="InterPro" id="IPR000008">
    <property type="entry name" value="C2_dom"/>
</dbReference>
<evidence type="ECO:0000259" key="1">
    <source>
        <dbReference type="PROSITE" id="PS50004"/>
    </source>
</evidence>
<dbReference type="PROSITE" id="PS50004">
    <property type="entry name" value="C2"/>
    <property type="match status" value="1"/>
</dbReference>
<dbReference type="InterPro" id="IPR052811">
    <property type="entry name" value="Glucose_resp_signaling"/>
</dbReference>
<evidence type="ECO:0000313" key="3">
    <source>
        <dbReference type="EMBL" id="KAJ3080916.1"/>
    </source>
</evidence>
<organism evidence="3 4">
    <name type="scientific">Physocladia obscura</name>
    <dbReference type="NCBI Taxonomy" id="109957"/>
    <lineage>
        <taxon>Eukaryota</taxon>
        <taxon>Fungi</taxon>
        <taxon>Fungi incertae sedis</taxon>
        <taxon>Chytridiomycota</taxon>
        <taxon>Chytridiomycota incertae sedis</taxon>
        <taxon>Chytridiomycetes</taxon>
        <taxon>Chytridiales</taxon>
        <taxon>Chytriomycetaceae</taxon>
        <taxon>Physocladia</taxon>
    </lineage>
</organism>
<dbReference type="InterPro" id="IPR035892">
    <property type="entry name" value="C2_domain_sf"/>
</dbReference>
<feature type="domain" description="C2" evidence="1">
    <location>
        <begin position="29"/>
        <end position="177"/>
    </location>
</feature>
<feature type="domain" description="MHD2" evidence="2">
    <location>
        <begin position="283"/>
        <end position="402"/>
    </location>
</feature>
<dbReference type="SMART" id="SM00239">
    <property type="entry name" value="C2"/>
    <property type="match status" value="1"/>
</dbReference>
<dbReference type="Pfam" id="PF00168">
    <property type="entry name" value="C2"/>
    <property type="match status" value="1"/>
</dbReference>
<dbReference type="PROSITE" id="PS51259">
    <property type="entry name" value="MHD2"/>
    <property type="match status" value="1"/>
</dbReference>
<reference evidence="3" key="1">
    <citation type="submission" date="2020-05" db="EMBL/GenBank/DDBJ databases">
        <title>Phylogenomic resolution of chytrid fungi.</title>
        <authorList>
            <person name="Stajich J.E."/>
            <person name="Amses K."/>
            <person name="Simmons R."/>
            <person name="Seto K."/>
            <person name="Myers J."/>
            <person name="Bonds A."/>
            <person name="Quandt C.A."/>
            <person name="Barry K."/>
            <person name="Liu P."/>
            <person name="Grigoriev I."/>
            <person name="Longcore J.E."/>
            <person name="James T.Y."/>
        </authorList>
    </citation>
    <scope>NUCLEOTIDE SEQUENCE</scope>
    <source>
        <strain evidence="3">JEL0513</strain>
    </source>
</reference>
<dbReference type="EMBL" id="JADGJH010005354">
    <property type="protein sequence ID" value="KAJ3080916.1"/>
    <property type="molecule type" value="Genomic_DNA"/>
</dbReference>
<name>A0AAD5SLX9_9FUNG</name>
<evidence type="ECO:0000259" key="2">
    <source>
        <dbReference type="PROSITE" id="PS51259"/>
    </source>
</evidence>
<dbReference type="AlphaFoldDB" id="A0AAD5SLX9"/>
<evidence type="ECO:0000313" key="4">
    <source>
        <dbReference type="Proteomes" id="UP001211907"/>
    </source>
</evidence>
<dbReference type="PANTHER" id="PTHR47263:SF1">
    <property type="entry name" value="C2 DOMAIN PROTEIN (AFU_ORTHOLOGUE AFUA_7G02350)"/>
    <property type="match status" value="1"/>
</dbReference>
<evidence type="ECO:0008006" key="5">
    <source>
        <dbReference type="Google" id="ProtNLM"/>
    </source>
</evidence>
<protein>
    <recommendedName>
        <fullName evidence="5">C2 domain-containing protein</fullName>
    </recommendedName>
</protein>
<dbReference type="Gene3D" id="2.60.40.150">
    <property type="entry name" value="C2 domain"/>
    <property type="match status" value="1"/>
</dbReference>
<dbReference type="PANTHER" id="PTHR47263">
    <property type="entry name" value="ADENYLATE CYCLASE ACTIVATION PROTEIN GIT1"/>
    <property type="match status" value="1"/>
</dbReference>
<accession>A0AAD5SLX9</accession>
<comment type="caution">
    <text evidence="3">The sequence shown here is derived from an EMBL/GenBank/DDBJ whole genome shotgun (WGS) entry which is preliminary data.</text>
</comment>
<dbReference type="SUPFAM" id="SSF49562">
    <property type="entry name" value="C2 domain (Calcium/lipid-binding domain, CaLB)"/>
    <property type="match status" value="1"/>
</dbReference>
<keyword evidence="4" id="KW-1185">Reference proteome</keyword>
<proteinExistence type="predicted"/>